<keyword evidence="1" id="KW-0472">Membrane</keyword>
<dbReference type="EMBL" id="LCBF01000011">
    <property type="protein sequence ID" value="KKS07180.1"/>
    <property type="molecule type" value="Genomic_DNA"/>
</dbReference>
<dbReference type="InterPro" id="IPR045584">
    <property type="entry name" value="Pilin-like"/>
</dbReference>
<evidence type="ECO:0000256" key="1">
    <source>
        <dbReference type="SAM" id="Phobius"/>
    </source>
</evidence>
<dbReference type="AlphaFoldDB" id="A0A0G0W2L1"/>
<keyword evidence="1" id="KW-0812">Transmembrane</keyword>
<comment type="caution">
    <text evidence="2">The sequence shown here is derived from an EMBL/GenBank/DDBJ whole genome shotgun (WGS) entry which is preliminary data.</text>
</comment>
<dbReference type="InterPro" id="IPR012902">
    <property type="entry name" value="N_methyl_site"/>
</dbReference>
<evidence type="ECO:0000313" key="3">
    <source>
        <dbReference type="Proteomes" id="UP000034544"/>
    </source>
</evidence>
<dbReference type="Pfam" id="PF07963">
    <property type="entry name" value="N_methyl"/>
    <property type="match status" value="1"/>
</dbReference>
<dbReference type="Proteomes" id="UP000034544">
    <property type="component" value="Unassembled WGS sequence"/>
</dbReference>
<dbReference type="SUPFAM" id="SSF54523">
    <property type="entry name" value="Pili subunits"/>
    <property type="match status" value="1"/>
</dbReference>
<feature type="transmembrane region" description="Helical" evidence="1">
    <location>
        <begin position="20"/>
        <end position="40"/>
    </location>
</feature>
<protein>
    <submittedName>
        <fullName evidence="2">General secretion pathway protein H</fullName>
    </submittedName>
</protein>
<reference evidence="2 3" key="1">
    <citation type="journal article" date="2015" name="Nature">
        <title>rRNA introns, odd ribosomes, and small enigmatic genomes across a large radiation of phyla.</title>
        <authorList>
            <person name="Brown C.T."/>
            <person name="Hug L.A."/>
            <person name="Thomas B.C."/>
            <person name="Sharon I."/>
            <person name="Castelle C.J."/>
            <person name="Singh A."/>
            <person name="Wilkins M.J."/>
            <person name="Williams K.H."/>
            <person name="Banfield J.F."/>
        </authorList>
    </citation>
    <scope>NUCLEOTIDE SEQUENCE [LARGE SCALE GENOMIC DNA]</scope>
</reference>
<evidence type="ECO:0000313" key="2">
    <source>
        <dbReference type="EMBL" id="KKS07180.1"/>
    </source>
</evidence>
<accession>A0A0G0W2L1</accession>
<gene>
    <name evidence="2" type="ORF">UU59_C0011G0008</name>
</gene>
<sequence length="192" mass="20617">MKLPHYVKSVMSHGNGFTLVELMVVVGILTLVSGIMIPSFSTYTRNQMLKQAQENLKSDLRSAQNRALTGTGSDQTIGGQPVLYWAVSYSQTSGSNATYSFYLTASNNCVTNATLQQTVKLPENITVAASPSSGTHCLLFSLEDGSVFERNISVPANTDPIPDTSIYLVHSSDTSVTKSVLINKTGMIVSSN</sequence>
<dbReference type="NCBIfam" id="TIGR02532">
    <property type="entry name" value="IV_pilin_GFxxxE"/>
    <property type="match status" value="1"/>
</dbReference>
<organism evidence="2 3">
    <name type="scientific">candidate division WWE3 bacterium GW2011_GWE1_41_27</name>
    <dbReference type="NCBI Taxonomy" id="1619131"/>
    <lineage>
        <taxon>Bacteria</taxon>
        <taxon>Katanobacteria</taxon>
    </lineage>
</organism>
<dbReference type="Gene3D" id="3.30.700.10">
    <property type="entry name" value="Glycoprotein, Type 4 Pilin"/>
    <property type="match status" value="1"/>
</dbReference>
<keyword evidence="1" id="KW-1133">Transmembrane helix</keyword>
<name>A0A0G0W2L1_UNCKA</name>
<proteinExistence type="predicted"/>